<evidence type="ECO:0000256" key="5">
    <source>
        <dbReference type="ARBA" id="ARBA00022824"/>
    </source>
</evidence>
<feature type="compositionally biased region" description="Low complexity" evidence="12">
    <location>
        <begin position="11"/>
        <end position="25"/>
    </location>
</feature>
<comment type="subcellular location">
    <subcellularLocation>
        <location evidence="1 10">Endoplasmic reticulum membrane</location>
        <topology evidence="1 10">Multi-pass membrane protein</topology>
    </subcellularLocation>
</comment>
<evidence type="ECO:0000313" key="15">
    <source>
        <dbReference type="Proteomes" id="UP001217417"/>
    </source>
</evidence>
<evidence type="ECO:0000256" key="1">
    <source>
        <dbReference type="ARBA" id="ARBA00004477"/>
    </source>
</evidence>
<keyword evidence="3 10" id="KW-0808">Transferase</keyword>
<dbReference type="GO" id="GO:0005789">
    <property type="term" value="C:endoplasmic reticulum membrane"/>
    <property type="evidence" value="ECO:0007669"/>
    <property type="project" value="UniProtKB-SubCell"/>
</dbReference>
<protein>
    <recommendedName>
        <fullName evidence="10">O-acyltransferase</fullName>
    </recommendedName>
</protein>
<feature type="compositionally biased region" description="Polar residues" evidence="12">
    <location>
        <begin position="71"/>
        <end position="82"/>
    </location>
</feature>
<feature type="active site" evidence="11">
    <location>
        <position position="516"/>
    </location>
</feature>
<evidence type="ECO:0000256" key="12">
    <source>
        <dbReference type="SAM" id="MobiDB-lite"/>
    </source>
</evidence>
<dbReference type="EMBL" id="JARPMG010000001">
    <property type="protein sequence ID" value="KAJ8103876.1"/>
    <property type="molecule type" value="Genomic_DNA"/>
</dbReference>
<evidence type="ECO:0000256" key="4">
    <source>
        <dbReference type="ARBA" id="ARBA00022692"/>
    </source>
</evidence>
<comment type="similarity">
    <text evidence="2 10">Belongs to the membrane-bound acyltransferase family. Sterol o-acyltransferase subfamily.</text>
</comment>
<dbReference type="GO" id="GO:0008204">
    <property type="term" value="P:ergosterol metabolic process"/>
    <property type="evidence" value="ECO:0007669"/>
    <property type="project" value="TreeGrafter"/>
</dbReference>
<accession>A0AAD7QYS2</accession>
<organism evidence="14 15">
    <name type="scientific">Lipomyces tetrasporus</name>
    <dbReference type="NCBI Taxonomy" id="54092"/>
    <lineage>
        <taxon>Eukaryota</taxon>
        <taxon>Fungi</taxon>
        <taxon>Dikarya</taxon>
        <taxon>Ascomycota</taxon>
        <taxon>Saccharomycotina</taxon>
        <taxon>Lipomycetes</taxon>
        <taxon>Lipomycetales</taxon>
        <taxon>Lipomycetaceae</taxon>
        <taxon>Lipomyces</taxon>
    </lineage>
</organism>
<feature type="transmembrane region" description="Helical" evidence="13">
    <location>
        <begin position="502"/>
        <end position="524"/>
    </location>
</feature>
<evidence type="ECO:0000256" key="7">
    <source>
        <dbReference type="ARBA" id="ARBA00023136"/>
    </source>
</evidence>
<dbReference type="RefSeq" id="XP_056047326.1">
    <property type="nucleotide sequence ID" value="XM_056191679.1"/>
</dbReference>
<evidence type="ECO:0000256" key="11">
    <source>
        <dbReference type="PIRSR" id="PIRSR000439-1"/>
    </source>
</evidence>
<evidence type="ECO:0000256" key="8">
    <source>
        <dbReference type="ARBA" id="ARBA00023315"/>
    </source>
</evidence>
<evidence type="ECO:0000256" key="6">
    <source>
        <dbReference type="ARBA" id="ARBA00022989"/>
    </source>
</evidence>
<evidence type="ECO:0000256" key="13">
    <source>
        <dbReference type="SAM" id="Phobius"/>
    </source>
</evidence>
<dbReference type="GO" id="GO:0034737">
    <property type="term" value="F:ergosterol O-acyltransferase activity"/>
    <property type="evidence" value="ECO:0007669"/>
    <property type="project" value="TreeGrafter"/>
</dbReference>
<keyword evidence="7 10" id="KW-0472">Membrane</keyword>
<dbReference type="PIRSF" id="PIRSF000439">
    <property type="entry name" value="Oat_ACAT_DAG_ARE"/>
    <property type="match status" value="1"/>
</dbReference>
<dbReference type="InterPro" id="IPR014371">
    <property type="entry name" value="Oat_ACAT_DAG_ARE"/>
</dbReference>
<feature type="transmembrane region" description="Helical" evidence="13">
    <location>
        <begin position="419"/>
        <end position="441"/>
    </location>
</feature>
<dbReference type="Pfam" id="PF03062">
    <property type="entry name" value="MBOAT"/>
    <property type="match status" value="1"/>
</dbReference>
<feature type="compositionally biased region" description="Low complexity" evidence="12">
    <location>
        <begin position="50"/>
        <end position="63"/>
    </location>
</feature>
<evidence type="ECO:0000256" key="3">
    <source>
        <dbReference type="ARBA" id="ARBA00022679"/>
    </source>
</evidence>
<keyword evidence="15" id="KW-1185">Reference proteome</keyword>
<dbReference type="Proteomes" id="UP001217417">
    <property type="component" value="Unassembled WGS sequence"/>
</dbReference>
<feature type="transmembrane region" description="Helical" evidence="13">
    <location>
        <begin position="555"/>
        <end position="577"/>
    </location>
</feature>
<name>A0AAD7QYS2_9ASCO</name>
<comment type="function">
    <text evidence="9">Sterol O-acyltransferase that catalyzes the formation of stery esters.</text>
</comment>
<feature type="region of interest" description="Disordered" evidence="12">
    <location>
        <begin position="1"/>
        <end position="82"/>
    </location>
</feature>
<gene>
    <name evidence="14" type="ORF">POJ06DRAFT_8695</name>
</gene>
<keyword evidence="6 13" id="KW-1133">Transmembrane helix</keyword>
<dbReference type="InterPro" id="IPR004299">
    <property type="entry name" value="MBOAT_fam"/>
</dbReference>
<evidence type="ECO:0000256" key="9">
    <source>
        <dbReference type="ARBA" id="ARBA00023568"/>
    </source>
</evidence>
<sequence>MADRANNGGDAATAAAESTTTSAEAENLRIYRALHPTYKGRHLMADPQESTTSLSSSGSMTPDLSDRDGSSNEASDTSAETHNFVQRDFKEITTVTVEKIAHEITTARETAVTKLFHASAKKARHRPRFKDVKFQPHTTILEAEASRTSVFAGFYTLFWLGTFILFAKTVLLNYRNTGYFLDTHIVSILCRDLPKIAITDLVLFLLTFANVVLQQAIVKHKVSWNSTGWAVQSCYEVAFIGLALWWPMYNDYPWIGRVFLCLHSLVLLMKQHSYAFFCGYLSVVKRDLVLFESALAGLHTEEGERTPSLVQDQQEEHLLEEIAMCQTELRSSLPMSKVMYPNNVTFFNFFDYMMLPTLVYELEYPRTESIRWDYVFEKIAAIFGVFFLMIIIAEQYFYPIVMHALSLRSLPFLEKVTEYPFLLFELLFPFLLMYLLTWYIIWDAILNEIAELTHFADRYFYGDWWNSVQWDQFAREWNVPVHQFLLRHVYHSSISAFQVSKGAATVITFLLSSVIHELVMFVIFKKLRGYLLVLQMCQLPLVQLSKTKFLRNNKILGNIMFWFGIYTGPSMMCMLYLTF</sequence>
<feature type="transmembrane region" description="Helical" evidence="13">
    <location>
        <begin position="196"/>
        <end position="217"/>
    </location>
</feature>
<dbReference type="AlphaFoldDB" id="A0AAD7QYS2"/>
<proteinExistence type="inferred from homology"/>
<dbReference type="PANTHER" id="PTHR10408:SF23">
    <property type="entry name" value="STEROL O-ACYLTRANSFERASE 1-RELATED"/>
    <property type="match status" value="1"/>
</dbReference>
<dbReference type="GeneID" id="80886845"/>
<evidence type="ECO:0000313" key="14">
    <source>
        <dbReference type="EMBL" id="KAJ8103876.1"/>
    </source>
</evidence>
<evidence type="ECO:0000256" key="10">
    <source>
        <dbReference type="PIRNR" id="PIRNR000439"/>
    </source>
</evidence>
<keyword evidence="5 10" id="KW-0256">Endoplasmic reticulum</keyword>
<reference evidence="14" key="1">
    <citation type="submission" date="2023-03" db="EMBL/GenBank/DDBJ databases">
        <title>Near-Complete genome sequence of Lipomyces tetrasporous NRRL Y-64009, an oleaginous yeast capable of growing on lignocellulosic hydrolysates.</title>
        <authorList>
            <consortium name="Lawrence Berkeley National Laboratory"/>
            <person name="Jagtap S.S."/>
            <person name="Liu J.-J."/>
            <person name="Walukiewicz H.E."/>
            <person name="Pangilinan J."/>
            <person name="Lipzen A."/>
            <person name="Ahrendt S."/>
            <person name="Koriabine M."/>
            <person name="Cobaugh K."/>
            <person name="Salamov A."/>
            <person name="Yoshinaga Y."/>
            <person name="Ng V."/>
            <person name="Daum C."/>
            <person name="Grigoriev I.V."/>
            <person name="Slininger P.J."/>
            <person name="Dien B.S."/>
            <person name="Jin Y.-S."/>
            <person name="Rao C.V."/>
        </authorList>
    </citation>
    <scope>NUCLEOTIDE SEQUENCE</scope>
    <source>
        <strain evidence="14">NRRL Y-64009</strain>
    </source>
</reference>
<comment type="caution">
    <text evidence="14">The sequence shown here is derived from an EMBL/GenBank/DDBJ whole genome shotgun (WGS) entry which is preliminary data.</text>
</comment>
<feature type="transmembrane region" description="Helical" evidence="13">
    <location>
        <begin position="150"/>
        <end position="171"/>
    </location>
</feature>
<keyword evidence="4 13" id="KW-0812">Transmembrane</keyword>
<evidence type="ECO:0000256" key="2">
    <source>
        <dbReference type="ARBA" id="ARBA00009010"/>
    </source>
</evidence>
<dbReference type="PANTHER" id="PTHR10408">
    <property type="entry name" value="STEROL O-ACYLTRANSFERASE"/>
    <property type="match status" value="1"/>
</dbReference>
<feature type="transmembrane region" description="Helical" evidence="13">
    <location>
        <begin position="379"/>
        <end position="398"/>
    </location>
</feature>
<keyword evidence="8 10" id="KW-0012">Acyltransferase</keyword>